<evidence type="ECO:0000313" key="1">
    <source>
        <dbReference type="EMBL" id="KAF0473316.1"/>
    </source>
</evidence>
<proteinExistence type="predicted"/>
<organism evidence="1 2">
    <name type="scientific">Gigaspora margarita</name>
    <dbReference type="NCBI Taxonomy" id="4874"/>
    <lineage>
        <taxon>Eukaryota</taxon>
        <taxon>Fungi</taxon>
        <taxon>Fungi incertae sedis</taxon>
        <taxon>Mucoromycota</taxon>
        <taxon>Glomeromycotina</taxon>
        <taxon>Glomeromycetes</taxon>
        <taxon>Diversisporales</taxon>
        <taxon>Gigasporaceae</taxon>
        <taxon>Gigaspora</taxon>
    </lineage>
</organism>
<accession>A0A8H3XK56</accession>
<keyword evidence="2" id="KW-1185">Reference proteome</keyword>
<dbReference type="OrthoDB" id="2406017at2759"/>
<name>A0A8H3XK56_GIGMA</name>
<sequence length="195" mass="22790">MMSDNLRILIIFPFILNHYLTVNSIKKDYLNSTCNRLHFSCQIEVRDYIIYTWALSAKAAKEVFSITIQWSAGYSKLQVILNEELEPLIKQINTLQTLRYLFDNGIDDQMPNFSTQTIFKLLIETPQLYNSAIIANPNFLNYSEHSEIKLGQKWNKHQIETTEFVSTSLETNNLLRKIINAYSSYYSFEQALLEP</sequence>
<dbReference type="EMBL" id="WTPW01000867">
    <property type="protein sequence ID" value="KAF0473316.1"/>
    <property type="molecule type" value="Genomic_DNA"/>
</dbReference>
<evidence type="ECO:0000313" key="2">
    <source>
        <dbReference type="Proteomes" id="UP000439903"/>
    </source>
</evidence>
<protein>
    <submittedName>
        <fullName evidence="1">Uncharacterized protein</fullName>
    </submittedName>
</protein>
<reference evidence="1 2" key="1">
    <citation type="journal article" date="2019" name="Environ. Microbiol.">
        <title>At the nexus of three kingdoms: the genome of the mycorrhizal fungus Gigaspora margarita provides insights into plant, endobacterial and fungal interactions.</title>
        <authorList>
            <person name="Venice F."/>
            <person name="Ghignone S."/>
            <person name="Salvioli di Fossalunga A."/>
            <person name="Amselem J."/>
            <person name="Novero M."/>
            <person name="Xianan X."/>
            <person name="Sedzielewska Toro K."/>
            <person name="Morin E."/>
            <person name="Lipzen A."/>
            <person name="Grigoriev I.V."/>
            <person name="Henrissat B."/>
            <person name="Martin F.M."/>
            <person name="Bonfante P."/>
        </authorList>
    </citation>
    <scope>NUCLEOTIDE SEQUENCE [LARGE SCALE GENOMIC DNA]</scope>
    <source>
        <strain evidence="1 2">BEG34</strain>
    </source>
</reference>
<gene>
    <name evidence="1" type="ORF">F8M41_024881</name>
</gene>
<dbReference type="Proteomes" id="UP000439903">
    <property type="component" value="Unassembled WGS sequence"/>
</dbReference>
<dbReference type="AlphaFoldDB" id="A0A8H3XK56"/>
<comment type="caution">
    <text evidence="1">The sequence shown here is derived from an EMBL/GenBank/DDBJ whole genome shotgun (WGS) entry which is preliminary data.</text>
</comment>